<dbReference type="EMBL" id="ABEU02000012">
    <property type="protein sequence ID" value="PNR44195.1"/>
    <property type="molecule type" value="Genomic_DNA"/>
</dbReference>
<dbReference type="InParanoid" id="A0A2K1JRN2"/>
<evidence type="ECO:0000313" key="2">
    <source>
        <dbReference type="EnsemblPlants" id="Pp3c12_21929V3.1"/>
    </source>
</evidence>
<dbReference type="Proteomes" id="UP000006727">
    <property type="component" value="Chromosome 12"/>
</dbReference>
<reference evidence="2" key="3">
    <citation type="submission" date="2020-12" db="UniProtKB">
        <authorList>
            <consortium name="EnsemblPlants"/>
        </authorList>
    </citation>
    <scope>IDENTIFICATION</scope>
</reference>
<evidence type="ECO:0000313" key="1">
    <source>
        <dbReference type="EMBL" id="PNR44195.1"/>
    </source>
</evidence>
<keyword evidence="3" id="KW-1185">Reference proteome</keyword>
<dbReference type="Gramene" id="Pp3c12_21929V3.1">
    <property type="protein sequence ID" value="Pp3c12_21929V3.1"/>
    <property type="gene ID" value="Pp3c12_21929"/>
</dbReference>
<dbReference type="AlphaFoldDB" id="A0A2K1JRN2"/>
<evidence type="ECO:0000313" key="3">
    <source>
        <dbReference type="Proteomes" id="UP000006727"/>
    </source>
</evidence>
<proteinExistence type="predicted"/>
<reference evidence="1 3" key="1">
    <citation type="journal article" date="2008" name="Science">
        <title>The Physcomitrella genome reveals evolutionary insights into the conquest of land by plants.</title>
        <authorList>
            <person name="Rensing S."/>
            <person name="Lang D."/>
            <person name="Zimmer A."/>
            <person name="Terry A."/>
            <person name="Salamov A."/>
            <person name="Shapiro H."/>
            <person name="Nishiyama T."/>
            <person name="Perroud P.-F."/>
            <person name="Lindquist E."/>
            <person name="Kamisugi Y."/>
            <person name="Tanahashi T."/>
            <person name="Sakakibara K."/>
            <person name="Fujita T."/>
            <person name="Oishi K."/>
            <person name="Shin-I T."/>
            <person name="Kuroki Y."/>
            <person name="Toyoda A."/>
            <person name="Suzuki Y."/>
            <person name="Hashimoto A."/>
            <person name="Yamaguchi K."/>
            <person name="Sugano A."/>
            <person name="Kohara Y."/>
            <person name="Fujiyama A."/>
            <person name="Anterola A."/>
            <person name="Aoki S."/>
            <person name="Ashton N."/>
            <person name="Barbazuk W.B."/>
            <person name="Barker E."/>
            <person name="Bennetzen J."/>
            <person name="Bezanilla M."/>
            <person name="Blankenship R."/>
            <person name="Cho S.H."/>
            <person name="Dutcher S."/>
            <person name="Estelle M."/>
            <person name="Fawcett J.A."/>
            <person name="Gundlach H."/>
            <person name="Hanada K."/>
            <person name="Heyl A."/>
            <person name="Hicks K.A."/>
            <person name="Hugh J."/>
            <person name="Lohr M."/>
            <person name="Mayer K."/>
            <person name="Melkozernov A."/>
            <person name="Murata T."/>
            <person name="Nelson D."/>
            <person name="Pils B."/>
            <person name="Prigge M."/>
            <person name="Reiss B."/>
            <person name="Renner T."/>
            <person name="Rombauts S."/>
            <person name="Rushton P."/>
            <person name="Sanderfoot A."/>
            <person name="Schween G."/>
            <person name="Shiu S.-H."/>
            <person name="Stueber K."/>
            <person name="Theodoulou F.L."/>
            <person name="Tu H."/>
            <person name="Van de Peer Y."/>
            <person name="Verrier P.J."/>
            <person name="Waters E."/>
            <person name="Wood A."/>
            <person name="Yang L."/>
            <person name="Cove D."/>
            <person name="Cuming A."/>
            <person name="Hasebe M."/>
            <person name="Lucas S."/>
            <person name="Mishler D.B."/>
            <person name="Reski R."/>
            <person name="Grigoriev I."/>
            <person name="Quatrano R.S."/>
            <person name="Boore J.L."/>
        </authorList>
    </citation>
    <scope>NUCLEOTIDE SEQUENCE [LARGE SCALE GENOMIC DNA]</scope>
    <source>
        <strain evidence="2 3">cv. Gransden 2004</strain>
    </source>
</reference>
<gene>
    <name evidence="1" type="ORF">PHYPA_016579</name>
</gene>
<accession>A0A2K1JRN2</accession>
<reference evidence="1 3" key="2">
    <citation type="journal article" date="2018" name="Plant J.">
        <title>The Physcomitrella patens chromosome-scale assembly reveals moss genome structure and evolution.</title>
        <authorList>
            <person name="Lang D."/>
            <person name="Ullrich K.K."/>
            <person name="Murat F."/>
            <person name="Fuchs J."/>
            <person name="Jenkins J."/>
            <person name="Haas F.B."/>
            <person name="Piednoel M."/>
            <person name="Gundlach H."/>
            <person name="Van Bel M."/>
            <person name="Meyberg R."/>
            <person name="Vives C."/>
            <person name="Morata J."/>
            <person name="Symeonidi A."/>
            <person name="Hiss M."/>
            <person name="Muchero W."/>
            <person name="Kamisugi Y."/>
            <person name="Saleh O."/>
            <person name="Blanc G."/>
            <person name="Decker E.L."/>
            <person name="van Gessel N."/>
            <person name="Grimwood J."/>
            <person name="Hayes R.D."/>
            <person name="Graham S.W."/>
            <person name="Gunter L.E."/>
            <person name="McDaniel S.F."/>
            <person name="Hoernstein S.N.W."/>
            <person name="Larsson A."/>
            <person name="Li F.W."/>
            <person name="Perroud P.F."/>
            <person name="Phillips J."/>
            <person name="Ranjan P."/>
            <person name="Rokshar D.S."/>
            <person name="Rothfels C.J."/>
            <person name="Schneider L."/>
            <person name="Shu S."/>
            <person name="Stevenson D.W."/>
            <person name="Thummler F."/>
            <person name="Tillich M."/>
            <person name="Villarreal Aguilar J.C."/>
            <person name="Widiez T."/>
            <person name="Wong G.K."/>
            <person name="Wymore A."/>
            <person name="Zhang Y."/>
            <person name="Zimmer A.D."/>
            <person name="Quatrano R.S."/>
            <person name="Mayer K.F.X."/>
            <person name="Goodstein D."/>
            <person name="Casacuberta J.M."/>
            <person name="Vandepoele K."/>
            <person name="Reski R."/>
            <person name="Cuming A.C."/>
            <person name="Tuskan G.A."/>
            <person name="Maumus F."/>
            <person name="Salse J."/>
            <person name="Schmutz J."/>
            <person name="Rensing S.A."/>
        </authorList>
    </citation>
    <scope>NUCLEOTIDE SEQUENCE [LARGE SCALE GENOMIC DNA]</scope>
    <source>
        <strain evidence="2 3">cv. Gransden 2004</strain>
    </source>
</reference>
<organism evidence="1">
    <name type="scientific">Physcomitrium patens</name>
    <name type="common">Spreading-leaved earth moss</name>
    <name type="synonym">Physcomitrella patens</name>
    <dbReference type="NCBI Taxonomy" id="3218"/>
    <lineage>
        <taxon>Eukaryota</taxon>
        <taxon>Viridiplantae</taxon>
        <taxon>Streptophyta</taxon>
        <taxon>Embryophyta</taxon>
        <taxon>Bryophyta</taxon>
        <taxon>Bryophytina</taxon>
        <taxon>Bryopsida</taxon>
        <taxon>Funariidae</taxon>
        <taxon>Funariales</taxon>
        <taxon>Funariaceae</taxon>
        <taxon>Physcomitrium</taxon>
    </lineage>
</organism>
<sequence length="97" mass="10491">MLSRIPPNWAYGGTALGPRVWPRQPGGANVAMLLPAPPACPLQRWSLHRSAALIRRCGATRTMLWFAAALTLRGFYALAPSTDAATAMRLPRPPSNL</sequence>
<dbReference type="EnsemblPlants" id="Pp3c12_21929V3.1">
    <property type="protein sequence ID" value="Pp3c12_21929V3.1"/>
    <property type="gene ID" value="Pp3c12_21929"/>
</dbReference>
<name>A0A2K1JRN2_PHYPA</name>
<protein>
    <submittedName>
        <fullName evidence="1 2">Uncharacterized protein</fullName>
    </submittedName>
</protein>